<dbReference type="Gene3D" id="1.10.260.50">
    <property type="match status" value="1"/>
</dbReference>
<dbReference type="GO" id="GO:0046872">
    <property type="term" value="F:metal ion binding"/>
    <property type="evidence" value="ECO:0007669"/>
    <property type="project" value="UniProtKB-KW"/>
</dbReference>
<evidence type="ECO:0000256" key="1">
    <source>
        <dbReference type="ARBA" id="ARBA00001933"/>
    </source>
</evidence>
<dbReference type="InterPro" id="IPR000192">
    <property type="entry name" value="Aminotrans_V_dom"/>
</dbReference>
<evidence type="ECO:0000256" key="3">
    <source>
        <dbReference type="ARBA" id="ARBA00022679"/>
    </source>
</evidence>
<dbReference type="Gene3D" id="3.40.640.10">
    <property type="entry name" value="Type I PLP-dependent aspartate aminotransferase-like (Major domain)"/>
    <property type="match status" value="1"/>
</dbReference>
<dbReference type="InterPro" id="IPR016454">
    <property type="entry name" value="Cysteine_dSase"/>
</dbReference>
<dbReference type="EMBL" id="MHQI01000060">
    <property type="protein sequence ID" value="OGZ98669.1"/>
    <property type="molecule type" value="Genomic_DNA"/>
</dbReference>
<comment type="caution">
    <text evidence="10">The sequence shown here is derived from an EMBL/GenBank/DDBJ whole genome shotgun (WGS) entry which is preliminary data.</text>
</comment>
<dbReference type="GO" id="GO:0031071">
    <property type="term" value="F:cysteine desulfurase activity"/>
    <property type="evidence" value="ECO:0007669"/>
    <property type="project" value="UniProtKB-EC"/>
</dbReference>
<evidence type="ECO:0000256" key="7">
    <source>
        <dbReference type="ARBA" id="ARBA00023014"/>
    </source>
</evidence>
<evidence type="ECO:0000256" key="2">
    <source>
        <dbReference type="ARBA" id="ARBA00006490"/>
    </source>
</evidence>
<keyword evidence="5" id="KW-0663">Pyridoxal phosphate</keyword>
<dbReference type="Proteomes" id="UP000179023">
    <property type="component" value="Unassembled WGS sequence"/>
</dbReference>
<evidence type="ECO:0000256" key="5">
    <source>
        <dbReference type="ARBA" id="ARBA00022898"/>
    </source>
</evidence>
<dbReference type="PANTHER" id="PTHR11601:SF34">
    <property type="entry name" value="CYSTEINE DESULFURASE"/>
    <property type="match status" value="1"/>
</dbReference>
<evidence type="ECO:0000313" key="11">
    <source>
        <dbReference type="Proteomes" id="UP000179023"/>
    </source>
</evidence>
<dbReference type="STRING" id="1802270.A3C07_02400"/>
<keyword evidence="6" id="KW-0408">Iron</keyword>
<proteinExistence type="inferred from homology"/>
<gene>
    <name evidence="10" type="ORF">A3C07_02400</name>
</gene>
<dbReference type="PIRSF" id="PIRSF005572">
    <property type="entry name" value="NifS"/>
    <property type="match status" value="1"/>
</dbReference>
<sequence length="412" mass="45068">MKKNKKIYLDYAATTPLDPRVRKAMEPYGEKEYGNPTSIHSMGRRAREAINEARATVARILNCRQDEIVFTGSGTEAINLAIFGVIRQAQMCKTELRTLSAGRGHLVTTKIEHHAVLHSVEALVKEGYEVVYLPVDKDGLVDPRNVKAALRPDTVLVSVMYANNEIGAIEPIAEIGKVVKEFRRKKLEIRNSTLEIPGKTPFFLVDACQAVGALDIDVQKFGVDLLALNGSKIYGPKGVGALFVRRGVKLKPLIYGGGQESGLRSGTENVSAIVGLAEALKIAHGERAKENARLEKLRDYFIAEILKRIPGAVLNGHPEKRLPNNINISIPRLEGEAAVIYLDEKGIAASTGSACSSIELTPSHVVSALGRSYKYTGGSLRFSLGRKTTKKDLDYVLKVLPDIVKKLQRVHG</sequence>
<dbReference type="Pfam" id="PF00266">
    <property type="entry name" value="Aminotran_5"/>
    <property type="match status" value="1"/>
</dbReference>
<dbReference type="PANTHER" id="PTHR11601">
    <property type="entry name" value="CYSTEINE DESULFURYLASE FAMILY MEMBER"/>
    <property type="match status" value="1"/>
</dbReference>
<comment type="cofactor">
    <cofactor evidence="1">
        <name>pyridoxal 5'-phosphate</name>
        <dbReference type="ChEBI" id="CHEBI:597326"/>
    </cofactor>
</comment>
<evidence type="ECO:0000259" key="9">
    <source>
        <dbReference type="Pfam" id="PF00266"/>
    </source>
</evidence>
<evidence type="ECO:0000313" key="10">
    <source>
        <dbReference type="EMBL" id="OGZ98669.1"/>
    </source>
</evidence>
<comment type="catalytic activity">
    <reaction evidence="8">
        <text>(sulfur carrier)-H + L-cysteine = (sulfur carrier)-SH + L-alanine</text>
        <dbReference type="Rhea" id="RHEA:43892"/>
        <dbReference type="Rhea" id="RHEA-COMP:14737"/>
        <dbReference type="Rhea" id="RHEA-COMP:14739"/>
        <dbReference type="ChEBI" id="CHEBI:29917"/>
        <dbReference type="ChEBI" id="CHEBI:35235"/>
        <dbReference type="ChEBI" id="CHEBI:57972"/>
        <dbReference type="ChEBI" id="CHEBI:64428"/>
        <dbReference type="EC" id="2.8.1.7"/>
    </reaction>
</comment>
<dbReference type="GO" id="GO:0051536">
    <property type="term" value="F:iron-sulfur cluster binding"/>
    <property type="evidence" value="ECO:0007669"/>
    <property type="project" value="UniProtKB-KW"/>
</dbReference>
<dbReference type="Gene3D" id="3.90.1150.10">
    <property type="entry name" value="Aspartate Aminotransferase, domain 1"/>
    <property type="match status" value="1"/>
</dbReference>
<keyword evidence="7" id="KW-0411">Iron-sulfur</keyword>
<protein>
    <recommendedName>
        <fullName evidence="9">Aminotransferase class V domain-containing protein</fullName>
    </recommendedName>
</protein>
<organism evidence="10 11">
    <name type="scientific">Candidatus Sungbacteria bacterium RIFCSPHIGHO2_02_FULL_47_11</name>
    <dbReference type="NCBI Taxonomy" id="1802270"/>
    <lineage>
        <taxon>Bacteria</taxon>
        <taxon>Candidatus Sungiibacteriota</taxon>
    </lineage>
</organism>
<dbReference type="InterPro" id="IPR015424">
    <property type="entry name" value="PyrdxlP-dep_Trfase"/>
</dbReference>
<dbReference type="InterPro" id="IPR015422">
    <property type="entry name" value="PyrdxlP-dep_Trfase_small"/>
</dbReference>
<evidence type="ECO:0000256" key="8">
    <source>
        <dbReference type="ARBA" id="ARBA00050776"/>
    </source>
</evidence>
<keyword evidence="3" id="KW-0808">Transferase</keyword>
<feature type="domain" description="Aminotransferase class V" evidence="9">
    <location>
        <begin position="7"/>
        <end position="396"/>
    </location>
</feature>
<accession>A0A1G2KGV1</accession>
<reference evidence="10 11" key="1">
    <citation type="journal article" date="2016" name="Nat. Commun.">
        <title>Thousands of microbial genomes shed light on interconnected biogeochemical processes in an aquifer system.</title>
        <authorList>
            <person name="Anantharaman K."/>
            <person name="Brown C.T."/>
            <person name="Hug L.A."/>
            <person name="Sharon I."/>
            <person name="Castelle C.J."/>
            <person name="Probst A.J."/>
            <person name="Thomas B.C."/>
            <person name="Singh A."/>
            <person name="Wilkins M.J."/>
            <person name="Karaoz U."/>
            <person name="Brodie E.L."/>
            <person name="Williams K.H."/>
            <person name="Hubbard S.S."/>
            <person name="Banfield J.F."/>
        </authorList>
    </citation>
    <scope>NUCLEOTIDE SEQUENCE [LARGE SCALE GENOMIC DNA]</scope>
</reference>
<keyword evidence="4" id="KW-0479">Metal-binding</keyword>
<name>A0A1G2KGV1_9BACT</name>
<comment type="similarity">
    <text evidence="2">Belongs to the class-V pyridoxal-phosphate-dependent aminotransferase family. NifS/IscS subfamily.</text>
</comment>
<evidence type="ECO:0000256" key="4">
    <source>
        <dbReference type="ARBA" id="ARBA00022723"/>
    </source>
</evidence>
<dbReference type="AlphaFoldDB" id="A0A1G2KGV1"/>
<dbReference type="SUPFAM" id="SSF53383">
    <property type="entry name" value="PLP-dependent transferases"/>
    <property type="match status" value="1"/>
</dbReference>
<dbReference type="InterPro" id="IPR015421">
    <property type="entry name" value="PyrdxlP-dep_Trfase_major"/>
</dbReference>
<evidence type="ECO:0000256" key="6">
    <source>
        <dbReference type="ARBA" id="ARBA00023004"/>
    </source>
</evidence>